<evidence type="ECO:0000256" key="6">
    <source>
        <dbReference type="ARBA" id="ARBA00023136"/>
    </source>
</evidence>
<feature type="transmembrane region" description="Helical" evidence="8">
    <location>
        <begin position="91"/>
        <end position="108"/>
    </location>
</feature>
<evidence type="ECO:0000256" key="5">
    <source>
        <dbReference type="ARBA" id="ARBA00022989"/>
    </source>
</evidence>
<dbReference type="InterPro" id="IPR005829">
    <property type="entry name" value="Sugar_transporter_CS"/>
</dbReference>
<feature type="transmembrane region" description="Helical" evidence="8">
    <location>
        <begin position="493"/>
        <end position="515"/>
    </location>
</feature>
<feature type="compositionally biased region" description="Basic and acidic residues" evidence="7">
    <location>
        <begin position="538"/>
        <end position="547"/>
    </location>
</feature>
<dbReference type="Gene3D" id="1.20.1250.20">
    <property type="entry name" value="MFS general substrate transporter like domains"/>
    <property type="match status" value="2"/>
</dbReference>
<dbReference type="PROSITE" id="PS00217">
    <property type="entry name" value="SUGAR_TRANSPORT_2"/>
    <property type="match status" value="1"/>
</dbReference>
<dbReference type="PROSITE" id="PS50850">
    <property type="entry name" value="MFS"/>
    <property type="match status" value="1"/>
</dbReference>
<evidence type="ECO:0000256" key="1">
    <source>
        <dbReference type="ARBA" id="ARBA00004141"/>
    </source>
</evidence>
<feature type="transmembrane region" description="Helical" evidence="8">
    <location>
        <begin position="50"/>
        <end position="79"/>
    </location>
</feature>
<feature type="domain" description="Major facilitator superfamily (MFS) profile" evidence="9">
    <location>
        <begin position="50"/>
        <end position="519"/>
    </location>
</feature>
<dbReference type="Pfam" id="PF00083">
    <property type="entry name" value="Sugar_tr"/>
    <property type="match status" value="1"/>
</dbReference>
<keyword evidence="2" id="KW-0813">Transport</keyword>
<name>A0AAD5VBC7_9APHY</name>
<feature type="transmembrane region" description="Helical" evidence="8">
    <location>
        <begin position="184"/>
        <end position="207"/>
    </location>
</feature>
<dbReference type="InterPro" id="IPR004738">
    <property type="entry name" value="Phos_permease"/>
</dbReference>
<comment type="caution">
    <text evidence="10">The sequence shown here is derived from an EMBL/GenBank/DDBJ whole genome shotgun (WGS) entry which is preliminary data.</text>
</comment>
<dbReference type="GO" id="GO:0006817">
    <property type="term" value="P:phosphate ion transport"/>
    <property type="evidence" value="ECO:0007669"/>
    <property type="project" value="UniProtKB-KW"/>
</dbReference>
<dbReference type="EMBL" id="JANAWD010000021">
    <property type="protein sequence ID" value="KAJ3490831.1"/>
    <property type="molecule type" value="Genomic_DNA"/>
</dbReference>
<feature type="region of interest" description="Disordered" evidence="7">
    <location>
        <begin position="526"/>
        <end position="547"/>
    </location>
</feature>
<keyword evidence="5 8" id="KW-1133">Transmembrane helix</keyword>
<dbReference type="InterPro" id="IPR020846">
    <property type="entry name" value="MFS_dom"/>
</dbReference>
<dbReference type="PROSITE" id="PS00216">
    <property type="entry name" value="SUGAR_TRANSPORT_1"/>
    <property type="match status" value="1"/>
</dbReference>
<sequence length="547" mass="59754">MASYGVEKASTNSSDQKVQVQDHSYALDEKRRAALAEVDNAKFSWFHLKVCLVAGVGFFTDAYDIFAINIASTMLGYVYGPNQKLTTNQDLGVKVATPVGTFVGQLLFGWAADILGRKRMYGVELMIMIVATFGQAISGNAPAVHIIGAIIVWRFLMGVGIGGDYPLSAVISSEFSSTHIRGRLMTAVFANQGWGQLSAAIVALVVITAYKSALLADDPTQLDSVDYMWRLLIGLGCVPGVIALWFRLTIPETPRFTMDIERNVHQATQDVDKVLNGSNFAADANAPPTKINAPKASWKDFRAYYNKWANLKILIGCAYSWFALDVAFYGLGLNSSIILSAIGFGSPNKSLTGTAAVYQNLHNIAVGNMILIAAGIIPGYWVTFLFIDRWGRKPIQLMGFIILTVLFIIMGFGYDKLTATAPATKAFVFLYCLTNFFQNFGPNTTTFIVPGEAFPTRYRSTSHGICAASGKLGAIVAQVGFAQLRNIGGTNKFVKHILEIFAFFMLTGIFSTFLIEETNQKSLEELSNEDQDGFVSRDVTDVESSRV</sequence>
<feature type="transmembrane region" description="Helical" evidence="8">
    <location>
        <begin position="120"/>
        <end position="137"/>
    </location>
</feature>
<proteinExistence type="predicted"/>
<dbReference type="GO" id="GO:0016020">
    <property type="term" value="C:membrane"/>
    <property type="evidence" value="ECO:0007669"/>
    <property type="project" value="UniProtKB-SubCell"/>
</dbReference>
<dbReference type="AlphaFoldDB" id="A0AAD5VBC7"/>
<evidence type="ECO:0000256" key="4">
    <source>
        <dbReference type="ARBA" id="ARBA00022692"/>
    </source>
</evidence>
<protein>
    <recommendedName>
        <fullName evidence="9">Major facilitator superfamily (MFS) profile domain-containing protein</fullName>
    </recommendedName>
</protein>
<dbReference type="Proteomes" id="UP001212997">
    <property type="component" value="Unassembled WGS sequence"/>
</dbReference>
<dbReference type="SUPFAM" id="SSF103473">
    <property type="entry name" value="MFS general substrate transporter"/>
    <property type="match status" value="1"/>
</dbReference>
<accession>A0AAD5VBC7</accession>
<evidence type="ECO:0000313" key="11">
    <source>
        <dbReference type="Proteomes" id="UP001212997"/>
    </source>
</evidence>
<organism evidence="10 11">
    <name type="scientific">Meripilus lineatus</name>
    <dbReference type="NCBI Taxonomy" id="2056292"/>
    <lineage>
        <taxon>Eukaryota</taxon>
        <taxon>Fungi</taxon>
        <taxon>Dikarya</taxon>
        <taxon>Basidiomycota</taxon>
        <taxon>Agaricomycotina</taxon>
        <taxon>Agaricomycetes</taxon>
        <taxon>Polyporales</taxon>
        <taxon>Meripilaceae</taxon>
        <taxon>Meripilus</taxon>
    </lineage>
</organism>
<evidence type="ECO:0000259" key="9">
    <source>
        <dbReference type="PROSITE" id="PS50850"/>
    </source>
</evidence>
<evidence type="ECO:0000256" key="8">
    <source>
        <dbReference type="SAM" id="Phobius"/>
    </source>
</evidence>
<dbReference type="InterPro" id="IPR005828">
    <property type="entry name" value="MFS_sugar_transport-like"/>
</dbReference>
<dbReference type="GO" id="GO:0005315">
    <property type="term" value="F:phosphate transmembrane transporter activity"/>
    <property type="evidence" value="ECO:0007669"/>
    <property type="project" value="InterPro"/>
</dbReference>
<gene>
    <name evidence="10" type="ORF">NLI96_g1147</name>
</gene>
<comment type="subcellular location">
    <subcellularLocation>
        <location evidence="1">Membrane</location>
        <topology evidence="1">Multi-pass membrane protein</topology>
    </subcellularLocation>
</comment>
<evidence type="ECO:0000256" key="7">
    <source>
        <dbReference type="SAM" id="MobiDB-lite"/>
    </source>
</evidence>
<dbReference type="CDD" id="cd17364">
    <property type="entry name" value="MFS_PhT"/>
    <property type="match status" value="1"/>
</dbReference>
<dbReference type="PANTHER" id="PTHR24064">
    <property type="entry name" value="SOLUTE CARRIER FAMILY 22 MEMBER"/>
    <property type="match status" value="1"/>
</dbReference>
<feature type="transmembrane region" description="Helical" evidence="8">
    <location>
        <begin position="227"/>
        <end position="248"/>
    </location>
</feature>
<evidence type="ECO:0000256" key="2">
    <source>
        <dbReference type="ARBA" id="ARBA00022448"/>
    </source>
</evidence>
<evidence type="ECO:0000256" key="3">
    <source>
        <dbReference type="ARBA" id="ARBA00022592"/>
    </source>
</evidence>
<evidence type="ECO:0000313" key="10">
    <source>
        <dbReference type="EMBL" id="KAJ3490831.1"/>
    </source>
</evidence>
<keyword evidence="4 8" id="KW-0812">Transmembrane</keyword>
<keyword evidence="3" id="KW-0592">Phosphate transport</keyword>
<dbReference type="InterPro" id="IPR036259">
    <property type="entry name" value="MFS_trans_sf"/>
</dbReference>
<feature type="transmembrane region" description="Helical" evidence="8">
    <location>
        <begin position="143"/>
        <end position="163"/>
    </location>
</feature>
<feature type="transmembrane region" description="Helical" evidence="8">
    <location>
        <begin position="364"/>
        <end position="387"/>
    </location>
</feature>
<keyword evidence="11" id="KW-1185">Reference proteome</keyword>
<feature type="transmembrane region" description="Helical" evidence="8">
    <location>
        <begin position="394"/>
        <end position="414"/>
    </location>
</feature>
<keyword evidence="6 8" id="KW-0472">Membrane</keyword>
<reference evidence="10" key="1">
    <citation type="submission" date="2022-07" db="EMBL/GenBank/DDBJ databases">
        <title>Genome Sequence of Physisporinus lineatus.</title>
        <authorList>
            <person name="Buettner E."/>
        </authorList>
    </citation>
    <scope>NUCLEOTIDE SEQUENCE</scope>
    <source>
        <strain evidence="10">VT162</strain>
    </source>
</reference>
<dbReference type="NCBIfam" id="TIGR00887">
    <property type="entry name" value="2A0109"/>
    <property type="match status" value="1"/>
</dbReference>